<evidence type="ECO:0000256" key="4">
    <source>
        <dbReference type="ARBA" id="ARBA00023136"/>
    </source>
</evidence>
<evidence type="ECO:0000256" key="5">
    <source>
        <dbReference type="SAM" id="Phobius"/>
    </source>
</evidence>
<evidence type="ECO:0000313" key="8">
    <source>
        <dbReference type="Proteomes" id="UP000186206"/>
    </source>
</evidence>
<feature type="domain" description="Peptidase S54 rhomboid" evidence="6">
    <location>
        <begin position="36"/>
        <end position="173"/>
    </location>
</feature>
<accession>A0ABX3FJG9</accession>
<evidence type="ECO:0000256" key="2">
    <source>
        <dbReference type="ARBA" id="ARBA00022692"/>
    </source>
</evidence>
<feature type="transmembrane region" description="Helical" evidence="5">
    <location>
        <begin position="98"/>
        <end position="118"/>
    </location>
</feature>
<dbReference type="Gene3D" id="1.20.1540.10">
    <property type="entry name" value="Rhomboid-like"/>
    <property type="match status" value="1"/>
</dbReference>
<dbReference type="InterPro" id="IPR023826">
    <property type="entry name" value="Rhom-like_SP_proteobac"/>
</dbReference>
<protein>
    <submittedName>
        <fullName evidence="7">Rhombosortase</fullName>
    </submittedName>
</protein>
<feature type="transmembrane region" description="Helical" evidence="5">
    <location>
        <begin position="151"/>
        <end position="173"/>
    </location>
</feature>
<gene>
    <name evidence="7" type="ORF">BIY21_00715</name>
</gene>
<sequence>MPLILLLVVVSLICLTLQIPHLSALAEWRIDYIEQGEWWRILSGNFTHTNFTHLAMNISALWVIAFIFRPSAVSYSILLIMISLAVGLGILLTPIQGYVGLSGTLHGLFAFYALTEALQGRKNSWLLVAGVVIKVLWELTIGSPASTAEMINARVAIEAHLIGLVSGCLLAIVQHLHVLKVKP</sequence>
<dbReference type="NCBIfam" id="TIGR03902">
    <property type="entry name" value="rhom_GG_sort"/>
    <property type="match status" value="1"/>
</dbReference>
<dbReference type="Proteomes" id="UP000186206">
    <property type="component" value="Unassembled WGS sequence"/>
</dbReference>
<proteinExistence type="predicted"/>
<feature type="transmembrane region" description="Helical" evidence="5">
    <location>
        <begin position="125"/>
        <end position="145"/>
    </location>
</feature>
<keyword evidence="2 5" id="KW-0812">Transmembrane</keyword>
<comment type="subcellular location">
    <subcellularLocation>
        <location evidence="1">Membrane</location>
        <topology evidence="1">Multi-pass membrane protein</topology>
    </subcellularLocation>
</comment>
<dbReference type="InterPro" id="IPR050925">
    <property type="entry name" value="Rhomboid_protease_S54"/>
</dbReference>
<name>A0ABX3FJG9_9VIBR</name>
<dbReference type="RefSeq" id="WP_075648720.1">
    <property type="nucleotide sequence ID" value="NZ_AP019657.1"/>
</dbReference>
<dbReference type="InterPro" id="IPR022764">
    <property type="entry name" value="Peptidase_S54_rhomboid_dom"/>
</dbReference>
<keyword evidence="8" id="KW-1185">Reference proteome</keyword>
<dbReference type="SUPFAM" id="SSF144091">
    <property type="entry name" value="Rhomboid-like"/>
    <property type="match status" value="1"/>
</dbReference>
<evidence type="ECO:0000259" key="6">
    <source>
        <dbReference type="Pfam" id="PF01694"/>
    </source>
</evidence>
<dbReference type="EMBL" id="MJMI01000076">
    <property type="protein sequence ID" value="OLQ94354.1"/>
    <property type="molecule type" value="Genomic_DNA"/>
</dbReference>
<evidence type="ECO:0000313" key="7">
    <source>
        <dbReference type="EMBL" id="OLQ94354.1"/>
    </source>
</evidence>
<evidence type="ECO:0000256" key="1">
    <source>
        <dbReference type="ARBA" id="ARBA00004141"/>
    </source>
</evidence>
<comment type="caution">
    <text evidence="7">The sequence shown here is derived from an EMBL/GenBank/DDBJ whole genome shotgun (WGS) entry which is preliminary data.</text>
</comment>
<organism evidence="7 8">
    <name type="scientific">Vibrio ponticus</name>
    <dbReference type="NCBI Taxonomy" id="265668"/>
    <lineage>
        <taxon>Bacteria</taxon>
        <taxon>Pseudomonadati</taxon>
        <taxon>Pseudomonadota</taxon>
        <taxon>Gammaproteobacteria</taxon>
        <taxon>Vibrionales</taxon>
        <taxon>Vibrionaceae</taxon>
        <taxon>Vibrio</taxon>
    </lineage>
</organism>
<dbReference type="InterPro" id="IPR035952">
    <property type="entry name" value="Rhomboid-like_sf"/>
</dbReference>
<evidence type="ECO:0000256" key="3">
    <source>
        <dbReference type="ARBA" id="ARBA00022989"/>
    </source>
</evidence>
<dbReference type="PANTHER" id="PTHR43731:SF16">
    <property type="entry name" value="RHOMBOSORTASE"/>
    <property type="match status" value="1"/>
</dbReference>
<keyword evidence="3 5" id="KW-1133">Transmembrane helix</keyword>
<reference evidence="7 8" key="1">
    <citation type="submission" date="2016-09" db="EMBL/GenBank/DDBJ databases">
        <title>Genomic Taxonomy of the Vibrionaceae.</title>
        <authorList>
            <person name="Gonzalez-Castillo A."/>
            <person name="Gomez-Gil B."/>
            <person name="Enciso-Ibarra K."/>
        </authorList>
    </citation>
    <scope>NUCLEOTIDE SEQUENCE [LARGE SCALE GENOMIC DNA]</scope>
    <source>
        <strain evidence="7 8">CAIM 1731</strain>
    </source>
</reference>
<keyword evidence="4 5" id="KW-0472">Membrane</keyword>
<dbReference type="PANTHER" id="PTHR43731">
    <property type="entry name" value="RHOMBOID PROTEASE"/>
    <property type="match status" value="1"/>
</dbReference>
<dbReference type="Pfam" id="PF01694">
    <property type="entry name" value="Rhomboid"/>
    <property type="match status" value="1"/>
</dbReference>